<feature type="region of interest" description="Disordered" evidence="1">
    <location>
        <begin position="165"/>
        <end position="217"/>
    </location>
</feature>
<feature type="compositionally biased region" description="Basic residues" evidence="1">
    <location>
        <begin position="176"/>
        <end position="186"/>
    </location>
</feature>
<dbReference type="Proteomes" id="UP000242877">
    <property type="component" value="Unassembled WGS sequence"/>
</dbReference>
<dbReference type="OrthoDB" id="5388486at2759"/>
<evidence type="ECO:0000256" key="1">
    <source>
        <dbReference type="SAM" id="MobiDB-lite"/>
    </source>
</evidence>
<dbReference type="AlphaFoldDB" id="A0A166P5A1"/>
<evidence type="ECO:0000313" key="2">
    <source>
        <dbReference type="EMBL" id="KZZ94490.1"/>
    </source>
</evidence>
<protein>
    <submittedName>
        <fullName evidence="2">C2H2 finger domain protein</fullName>
    </submittedName>
</protein>
<dbReference type="PANTHER" id="PTHR23225">
    <property type="entry name" value="ZINC FINGER PROTEIN"/>
    <property type="match status" value="1"/>
</dbReference>
<accession>A0A166P5A1</accession>
<keyword evidence="3" id="KW-1185">Reference proteome</keyword>
<evidence type="ECO:0000313" key="3">
    <source>
        <dbReference type="Proteomes" id="UP000242877"/>
    </source>
</evidence>
<dbReference type="InterPro" id="IPR039970">
    <property type="entry name" value="TF_Grauzone"/>
</dbReference>
<dbReference type="PANTHER" id="PTHR23225:SF2">
    <property type="entry name" value="AT09679P-RELATED"/>
    <property type="match status" value="1"/>
</dbReference>
<dbReference type="EMBL" id="AZGZ01000006">
    <property type="protein sequence ID" value="KZZ94490.1"/>
    <property type="molecule type" value="Genomic_DNA"/>
</dbReference>
<name>A0A166P5A1_9EURO</name>
<sequence>MSWIAYIPVDTAQYALPMDSFIETDRDTHIDSARETSTGHTPPPQLVFSPSICLARPDSISPSVFPMDQTSASLPSIESVEQSVYPQPELSHLPQSPATSLEYNLPTPEPQECQITEPFYFYDDKHAPITSESSDVFDIDLDSDSSCAHLADTCMLSQAEVTVSHTAGPATPWERRKPRQTHRRKSSQADKVGKRHRKSSPITMARESGSRTTSRNRCSQQPRLSCIFARYGCKSQFRCKNEWKRHINTQHLELEMRLCDIGTCAADVERAREQGGYGSCDKSIRFFNRKDLFVSHVRRRHDPSKPDRYSGPIVYDKNDKTSIQKAREELKSQINDICKRCYVEVRKPPTSSTCTYCDMTFDSWSKKLEHVGCHIEKGDAELHEDIDFKNWAISEGILTSVPGCDGWTVDKRFR</sequence>
<organism evidence="2 3">
    <name type="scientific">Ascosphaera apis ARSEF 7405</name>
    <dbReference type="NCBI Taxonomy" id="392613"/>
    <lineage>
        <taxon>Eukaryota</taxon>
        <taxon>Fungi</taxon>
        <taxon>Dikarya</taxon>
        <taxon>Ascomycota</taxon>
        <taxon>Pezizomycotina</taxon>
        <taxon>Eurotiomycetes</taxon>
        <taxon>Eurotiomycetidae</taxon>
        <taxon>Onygenales</taxon>
        <taxon>Ascosphaeraceae</taxon>
        <taxon>Ascosphaera</taxon>
    </lineage>
</organism>
<proteinExistence type="predicted"/>
<reference evidence="2 3" key="1">
    <citation type="journal article" date="2016" name="Genome Biol. Evol.">
        <title>Divergent and convergent evolution of fungal pathogenicity.</title>
        <authorList>
            <person name="Shang Y."/>
            <person name="Xiao G."/>
            <person name="Zheng P."/>
            <person name="Cen K."/>
            <person name="Zhan S."/>
            <person name="Wang C."/>
        </authorList>
    </citation>
    <scope>NUCLEOTIDE SEQUENCE [LARGE SCALE GENOMIC DNA]</scope>
    <source>
        <strain evidence="2 3">ARSEF 7405</strain>
    </source>
</reference>
<comment type="caution">
    <text evidence="2">The sequence shown here is derived from an EMBL/GenBank/DDBJ whole genome shotgun (WGS) entry which is preliminary data.</text>
</comment>
<dbReference type="VEuPathDB" id="FungiDB:AAP_01790"/>
<dbReference type="GO" id="GO:0003700">
    <property type="term" value="F:DNA-binding transcription factor activity"/>
    <property type="evidence" value="ECO:0007669"/>
    <property type="project" value="InterPro"/>
</dbReference>
<gene>
    <name evidence="2" type="ORF">AAP_01790</name>
</gene>